<comment type="catalytic activity">
    <reaction evidence="5">
        <text>a quinone + NADH + 5 H(+)(in) = a quinol + NAD(+) + 4 H(+)(out)</text>
        <dbReference type="Rhea" id="RHEA:57888"/>
        <dbReference type="ChEBI" id="CHEBI:15378"/>
        <dbReference type="ChEBI" id="CHEBI:24646"/>
        <dbReference type="ChEBI" id="CHEBI:57540"/>
        <dbReference type="ChEBI" id="CHEBI:57945"/>
        <dbReference type="ChEBI" id="CHEBI:132124"/>
    </reaction>
</comment>
<feature type="domain" description="NADH:quinone oxidoreductase/Mrp antiporter transmembrane" evidence="7">
    <location>
        <begin position="124"/>
        <end position="392"/>
    </location>
</feature>
<dbReference type="AlphaFoldDB" id="A0A1I1MCW6"/>
<dbReference type="Proteomes" id="UP000199514">
    <property type="component" value="Unassembled WGS sequence"/>
</dbReference>
<dbReference type="STRING" id="927664.SAMN05421780_110134"/>
<comment type="function">
    <text evidence="5">NDH-1 shuttles electrons from NADH, via FMN and iron-sulfur (Fe-S) centers, to quinones in the respiratory chain. The immediate electron acceptor for the enzyme in this species is believed to be a menaquinone. Couples the redox reaction to proton translocation (for every two electrons transferred, four hydrogen ions are translocated across the cytoplasmic membrane), and thus conserves the redox energy in a proton gradient.</text>
</comment>
<comment type="subcellular location">
    <subcellularLocation>
        <location evidence="5">Cell membrane</location>
        <topology evidence="5">Multi-pass membrane protein</topology>
    </subcellularLocation>
    <subcellularLocation>
        <location evidence="1">Endomembrane system</location>
        <topology evidence="1">Multi-pass membrane protein</topology>
    </subcellularLocation>
    <subcellularLocation>
        <location evidence="6">Membrane</location>
        <topology evidence="6">Multi-pass membrane protein</topology>
    </subcellularLocation>
</comment>
<keyword evidence="5" id="KW-1278">Translocase</keyword>
<feature type="transmembrane region" description="Helical" evidence="5">
    <location>
        <begin position="446"/>
        <end position="463"/>
    </location>
</feature>
<dbReference type="EC" id="7.1.1.-" evidence="5"/>
<feature type="transmembrane region" description="Helical" evidence="5">
    <location>
        <begin position="161"/>
        <end position="180"/>
    </location>
</feature>
<organism evidence="8 9">
    <name type="scientific">Flexibacter flexilis DSM 6793</name>
    <dbReference type="NCBI Taxonomy" id="927664"/>
    <lineage>
        <taxon>Bacteria</taxon>
        <taxon>Pseudomonadati</taxon>
        <taxon>Bacteroidota</taxon>
        <taxon>Cytophagia</taxon>
        <taxon>Cytophagales</taxon>
        <taxon>Flexibacteraceae</taxon>
        <taxon>Flexibacter</taxon>
    </lineage>
</organism>
<sequence>MNTTSVIRLFEQTIQNLPAWYAEIALAAAVPVVIILGLFRLKNLPIWLLLASLSSLFIAGMLLANSNTVSGDSLYFKAIVLISAAAALAMQWHTEQNNPDKNHYTEFCTIVIGLALGCNLLISAQDWLLFFVSVELISIASYLLVGFRFNKNSAEAGLKYLLFGAAISAMMLYGISWLYGLAWQNANLASGGYNYAILTAALGMVMGGMLFKLAGAPLHWWVADTYDAAPSSVAFFLSIAPKVAALQAVINIIGRYESLFAWTDFLSIAAIASILVGNFSALWQSNIRRLMGYSSVAHTGVLLLAVAANASGENLAFYLFIYLLASALVFIFIQNTEGEHGHLHIKQLSGFAQHDAVSPLALVLAFVSLTGLPPTAGFTAKLNLFLDVWRSYEQNNHVWLLYGLLVAVAGTAISLFFYLRVPFFMYFRAEHQTTEHNTHDTIPANLTRWILLFLAMLLVVFFVV</sequence>
<dbReference type="Pfam" id="PF00361">
    <property type="entry name" value="Proton_antipo_M"/>
    <property type="match status" value="1"/>
</dbReference>
<evidence type="ECO:0000256" key="3">
    <source>
        <dbReference type="ARBA" id="ARBA00022989"/>
    </source>
</evidence>
<feature type="transmembrane region" description="Helical" evidence="5">
    <location>
        <begin position="20"/>
        <end position="39"/>
    </location>
</feature>
<comment type="subunit">
    <text evidence="5">NDH-1 is composed of 14 different subunits. Subunits NuoA, H, J, K, L, M, N constitute the membrane sector of the complex.</text>
</comment>
<keyword evidence="4 5" id="KW-0472">Membrane</keyword>
<gene>
    <name evidence="5" type="primary">nuoN</name>
    <name evidence="8" type="ORF">SAMN05421780_110134</name>
</gene>
<evidence type="ECO:0000259" key="7">
    <source>
        <dbReference type="Pfam" id="PF00361"/>
    </source>
</evidence>
<feature type="transmembrane region" description="Helical" evidence="5">
    <location>
        <begin position="399"/>
        <end position="419"/>
    </location>
</feature>
<feature type="transmembrane region" description="Helical" evidence="5">
    <location>
        <begin position="356"/>
        <end position="379"/>
    </location>
</feature>
<keyword evidence="5" id="KW-0813">Transport</keyword>
<dbReference type="HAMAP" id="MF_00445">
    <property type="entry name" value="NDH1_NuoN_1"/>
    <property type="match status" value="1"/>
</dbReference>
<evidence type="ECO:0000256" key="6">
    <source>
        <dbReference type="RuleBase" id="RU000320"/>
    </source>
</evidence>
<dbReference type="GO" id="GO:0012505">
    <property type="term" value="C:endomembrane system"/>
    <property type="evidence" value="ECO:0007669"/>
    <property type="project" value="UniProtKB-SubCell"/>
</dbReference>
<feature type="transmembrane region" description="Helical" evidence="5">
    <location>
        <begin position="192"/>
        <end position="211"/>
    </location>
</feature>
<keyword evidence="2 5" id="KW-0812">Transmembrane</keyword>
<evidence type="ECO:0000313" key="8">
    <source>
        <dbReference type="EMBL" id="SFC83241.1"/>
    </source>
</evidence>
<feature type="transmembrane region" description="Helical" evidence="5">
    <location>
        <begin position="232"/>
        <end position="253"/>
    </location>
</feature>
<dbReference type="RefSeq" id="WP_091515260.1">
    <property type="nucleotide sequence ID" value="NZ_FOLE01000010.1"/>
</dbReference>
<proteinExistence type="inferred from homology"/>
<feature type="transmembrane region" description="Helical" evidence="5">
    <location>
        <begin position="128"/>
        <end position="149"/>
    </location>
</feature>
<evidence type="ECO:0000256" key="1">
    <source>
        <dbReference type="ARBA" id="ARBA00004127"/>
    </source>
</evidence>
<evidence type="ECO:0000256" key="5">
    <source>
        <dbReference type="HAMAP-Rule" id="MF_00445"/>
    </source>
</evidence>
<dbReference type="GO" id="GO:0048038">
    <property type="term" value="F:quinone binding"/>
    <property type="evidence" value="ECO:0007669"/>
    <property type="project" value="UniProtKB-KW"/>
</dbReference>
<keyword evidence="3 5" id="KW-1133">Transmembrane helix</keyword>
<dbReference type="EMBL" id="FOLE01000010">
    <property type="protein sequence ID" value="SFC83241.1"/>
    <property type="molecule type" value="Genomic_DNA"/>
</dbReference>
<comment type="similarity">
    <text evidence="5">Belongs to the complex I subunit 2 family.</text>
</comment>
<evidence type="ECO:0000256" key="4">
    <source>
        <dbReference type="ARBA" id="ARBA00023136"/>
    </source>
</evidence>
<dbReference type="InterPro" id="IPR001750">
    <property type="entry name" value="ND/Mrp_TM"/>
</dbReference>
<dbReference type="GO" id="GO:0042773">
    <property type="term" value="P:ATP synthesis coupled electron transport"/>
    <property type="evidence" value="ECO:0007669"/>
    <property type="project" value="InterPro"/>
</dbReference>
<keyword evidence="9" id="KW-1185">Reference proteome</keyword>
<keyword evidence="5" id="KW-0874">Quinone</keyword>
<keyword evidence="5" id="KW-0520">NAD</keyword>
<dbReference type="GO" id="GO:0005886">
    <property type="term" value="C:plasma membrane"/>
    <property type="evidence" value="ECO:0007669"/>
    <property type="project" value="UniProtKB-SubCell"/>
</dbReference>
<feature type="transmembrane region" description="Helical" evidence="5">
    <location>
        <begin position="315"/>
        <end position="335"/>
    </location>
</feature>
<reference evidence="8 9" key="1">
    <citation type="submission" date="2016-10" db="EMBL/GenBank/DDBJ databases">
        <authorList>
            <person name="de Groot N.N."/>
        </authorList>
    </citation>
    <scope>NUCLEOTIDE SEQUENCE [LARGE SCALE GENOMIC DNA]</scope>
    <source>
        <strain evidence="8 9">DSM 6793</strain>
    </source>
</reference>
<protein>
    <recommendedName>
        <fullName evidence="5">NADH-quinone oxidoreductase subunit N</fullName>
        <ecNumber evidence="5">7.1.1.-</ecNumber>
    </recommendedName>
    <alternativeName>
        <fullName evidence="5">NADH dehydrogenase I subunit N</fullName>
    </alternativeName>
    <alternativeName>
        <fullName evidence="5">NDH-1 subunit N</fullName>
    </alternativeName>
</protein>
<accession>A0A1I1MCW6</accession>
<dbReference type="InterPro" id="IPR010096">
    <property type="entry name" value="NADH-Q_OxRdtase_suN/2"/>
</dbReference>
<feature type="transmembrane region" description="Helical" evidence="5">
    <location>
        <begin position="46"/>
        <end position="63"/>
    </location>
</feature>
<name>A0A1I1MCW6_9BACT</name>
<feature type="transmembrane region" description="Helical" evidence="5">
    <location>
        <begin position="75"/>
        <end position="92"/>
    </location>
</feature>
<feature type="transmembrane region" description="Helical" evidence="5">
    <location>
        <begin position="259"/>
        <end position="283"/>
    </location>
</feature>
<keyword evidence="5" id="KW-1003">Cell membrane</keyword>
<dbReference type="PANTHER" id="PTHR22773">
    <property type="entry name" value="NADH DEHYDROGENASE"/>
    <property type="match status" value="1"/>
</dbReference>
<dbReference type="GO" id="GO:0008137">
    <property type="term" value="F:NADH dehydrogenase (ubiquinone) activity"/>
    <property type="evidence" value="ECO:0007669"/>
    <property type="project" value="InterPro"/>
</dbReference>
<evidence type="ECO:0000256" key="2">
    <source>
        <dbReference type="ARBA" id="ARBA00022692"/>
    </source>
</evidence>
<dbReference type="GO" id="GO:0050136">
    <property type="term" value="F:NADH dehydrogenase (quinone) (non-electrogenic) activity"/>
    <property type="evidence" value="ECO:0007669"/>
    <property type="project" value="UniProtKB-UniRule"/>
</dbReference>
<evidence type="ECO:0000313" key="9">
    <source>
        <dbReference type="Proteomes" id="UP000199514"/>
    </source>
</evidence>
<dbReference type="OrthoDB" id="9811718at2"/>